<dbReference type="GO" id="GO:0012505">
    <property type="term" value="C:endomembrane system"/>
    <property type="evidence" value="ECO:0007669"/>
    <property type="project" value="UniProtKB-SubCell"/>
</dbReference>
<evidence type="ECO:0000256" key="4">
    <source>
        <dbReference type="ARBA" id="ARBA00022989"/>
    </source>
</evidence>
<dbReference type="EC" id="1.6.99.5" evidence="9"/>
<evidence type="ECO:0000313" key="9">
    <source>
        <dbReference type="EMBL" id="ALA56597.1"/>
    </source>
</evidence>
<name>A0A0K2G7K9_NITMO</name>
<evidence type="ECO:0000313" key="10">
    <source>
        <dbReference type="Proteomes" id="UP000069205"/>
    </source>
</evidence>
<dbReference type="GO" id="GO:0008137">
    <property type="term" value="F:NADH dehydrogenase (ubiquinone) activity"/>
    <property type="evidence" value="ECO:0007669"/>
    <property type="project" value="InterPro"/>
</dbReference>
<evidence type="ECO:0000256" key="7">
    <source>
        <dbReference type="SAM" id="Phobius"/>
    </source>
</evidence>
<keyword evidence="5 7" id="KW-0472">Membrane</keyword>
<feature type="transmembrane region" description="Helical" evidence="7">
    <location>
        <begin position="451"/>
        <end position="470"/>
    </location>
</feature>
<feature type="transmembrane region" description="Helical" evidence="7">
    <location>
        <begin position="416"/>
        <end position="439"/>
    </location>
</feature>
<dbReference type="PATRIC" id="fig|42253.5.peg.154"/>
<evidence type="ECO:0000256" key="1">
    <source>
        <dbReference type="ARBA" id="ARBA00004127"/>
    </source>
</evidence>
<keyword evidence="9" id="KW-0560">Oxidoreductase</keyword>
<feature type="transmembrane region" description="Helical" evidence="7">
    <location>
        <begin position="347"/>
        <end position="369"/>
    </location>
</feature>
<dbReference type="PRINTS" id="PR01437">
    <property type="entry name" value="NUOXDRDTASE4"/>
</dbReference>
<feature type="transmembrane region" description="Helical" evidence="7">
    <location>
        <begin position="204"/>
        <end position="223"/>
    </location>
</feature>
<dbReference type="STRING" id="42253.NITMOv2_0157"/>
<dbReference type="PANTHER" id="PTHR43507">
    <property type="entry name" value="NADH-UBIQUINONE OXIDOREDUCTASE CHAIN 4"/>
    <property type="match status" value="1"/>
</dbReference>
<protein>
    <submittedName>
        <fullName evidence="9">NADH-quinone oxidoreductase, membrane subunit M</fullName>
        <ecNumber evidence="9">1.6.99.5</ecNumber>
    </submittedName>
</protein>
<dbReference type="EMBL" id="CP011801">
    <property type="protein sequence ID" value="ALA56597.1"/>
    <property type="molecule type" value="Genomic_DNA"/>
</dbReference>
<keyword evidence="10" id="KW-1185">Reference proteome</keyword>
<feature type="transmembrane region" description="Helical" evidence="7">
    <location>
        <begin position="500"/>
        <end position="521"/>
    </location>
</feature>
<dbReference type="InterPro" id="IPR003918">
    <property type="entry name" value="NADH_UbQ_OxRdtase"/>
</dbReference>
<evidence type="ECO:0000256" key="6">
    <source>
        <dbReference type="RuleBase" id="RU000320"/>
    </source>
</evidence>
<accession>A0A0K2G7K9</accession>
<dbReference type="GO" id="GO:0016020">
    <property type="term" value="C:membrane"/>
    <property type="evidence" value="ECO:0007669"/>
    <property type="project" value="UniProtKB-SubCell"/>
</dbReference>
<dbReference type="PANTHER" id="PTHR43507:SF4">
    <property type="entry name" value="PROTON-TRANSLOCATING NADH-QUINONE OXIDOREDUCTASE, CHAIN M"/>
    <property type="match status" value="1"/>
</dbReference>
<dbReference type="KEGG" id="nmv:NITMOv2_0157"/>
<dbReference type="InterPro" id="IPR010227">
    <property type="entry name" value="NADH_Q_OxRdtase_chainM/4"/>
</dbReference>
<proteinExistence type="inferred from homology"/>
<dbReference type="InterPro" id="IPR001750">
    <property type="entry name" value="ND/Mrp_TM"/>
</dbReference>
<keyword evidence="4 7" id="KW-1133">Transmembrane helix</keyword>
<dbReference type="AlphaFoldDB" id="A0A0K2G7K9"/>
<feature type="transmembrane region" description="Helical" evidence="7">
    <location>
        <begin position="12"/>
        <end position="33"/>
    </location>
</feature>
<feature type="transmembrane region" description="Helical" evidence="7">
    <location>
        <begin position="244"/>
        <end position="271"/>
    </location>
</feature>
<evidence type="ECO:0000256" key="3">
    <source>
        <dbReference type="ARBA" id="ARBA00022692"/>
    </source>
</evidence>
<dbReference type="GO" id="GO:0015990">
    <property type="term" value="P:electron transport coupled proton transport"/>
    <property type="evidence" value="ECO:0007669"/>
    <property type="project" value="TreeGrafter"/>
</dbReference>
<gene>
    <name evidence="9" type="primary">nuoM</name>
    <name evidence="9" type="ORF">NITMOv2_0157</name>
</gene>
<feature type="domain" description="NADH:quinone oxidoreductase/Mrp antiporter transmembrane" evidence="8">
    <location>
        <begin position="190"/>
        <end position="465"/>
    </location>
</feature>
<dbReference type="GO" id="GO:0003954">
    <property type="term" value="F:NADH dehydrogenase activity"/>
    <property type="evidence" value="ECO:0007669"/>
    <property type="project" value="TreeGrafter"/>
</dbReference>
<dbReference type="Pfam" id="PF00361">
    <property type="entry name" value="Proton_antipo_M"/>
    <property type="match status" value="1"/>
</dbReference>
<feature type="transmembrane region" description="Helical" evidence="7">
    <location>
        <begin position="291"/>
        <end position="309"/>
    </location>
</feature>
<evidence type="ECO:0000256" key="5">
    <source>
        <dbReference type="ARBA" id="ARBA00023136"/>
    </source>
</evidence>
<feature type="transmembrane region" description="Helical" evidence="7">
    <location>
        <begin position="321"/>
        <end position="341"/>
    </location>
</feature>
<feature type="transmembrane region" description="Helical" evidence="7">
    <location>
        <begin position="376"/>
        <end position="396"/>
    </location>
</feature>
<reference evidence="9 10" key="1">
    <citation type="journal article" date="2015" name="Proc. Natl. Acad. Sci. U.S.A.">
        <title>Expanded metabolic versatility of ubiquitous nitrite-oxidizing bacteria from the genus Nitrospira.</title>
        <authorList>
            <person name="Koch H."/>
            <person name="Lucker S."/>
            <person name="Albertsen M."/>
            <person name="Kitzinger K."/>
            <person name="Herbold C."/>
            <person name="Spieck E."/>
            <person name="Nielsen P.H."/>
            <person name="Wagner M."/>
            <person name="Daims H."/>
        </authorList>
    </citation>
    <scope>NUCLEOTIDE SEQUENCE [LARGE SCALE GENOMIC DNA]</scope>
    <source>
        <strain evidence="9 10">NSP M-1</strain>
    </source>
</reference>
<dbReference type="GO" id="GO:0042773">
    <property type="term" value="P:ATP synthesis coupled electron transport"/>
    <property type="evidence" value="ECO:0007669"/>
    <property type="project" value="InterPro"/>
</dbReference>
<comment type="subcellular location">
    <subcellularLocation>
        <location evidence="1">Endomembrane system</location>
        <topology evidence="1">Multi-pass membrane protein</topology>
    </subcellularLocation>
    <subcellularLocation>
        <location evidence="6">Membrane</location>
        <topology evidence="6">Multi-pass membrane protein</topology>
    </subcellularLocation>
</comment>
<sequence length="568" mass="62827">MWRDPSLVTETMADYTLLYILFAPFAGALALIFVSNRQPLLVRGIAAGSAFISLVASLYLFYAYDPVKGGFQFVQRYEWSKQLGISLYLGVDGIGTPLVLASSILLFAGIFVSWHIKDRTKEFYIWLLILAAATIGVFMSLDLFFLYFFYEMSVIPMYLLLGMWGSHTKKYLEMTDPEGLKLRDSVGFIFNFASNSKEYAAMKLVLFLSAFAVVALMGILLIYKYSGLNTFDILVLREQAKLMNIPVLGTTLDKIIWVLIFFGFASIAPLWPLHSWSPVGHAAAPAATSMLHAGVLMKLGHFSIIRVAFEILPETTRELMPIAAVLCIFSIVYGGFVAFYAKDTKYVIGYSSSSHMGYVFLGMAALDYISLSGAVIYMFAHAMATGMLFAMAGWVYDQTHTRDIPSLGGLSNKMPFIAACFIVACMASIGMPGTVNFIAEIMIIVGSWNKYPFQVIIAVLGIVLTMAYLFKMMRGLFYGPMDQQYSHSHDAVAAVDRLPLLVMIAVSIGFGIFPMHLYNVVRSGVDPLVAKITQVVPVASQERDTLSVKREAQADASRVTHHASRSNP</sequence>
<dbReference type="NCBIfam" id="TIGR01972">
    <property type="entry name" value="NDH_I_M"/>
    <property type="match status" value="1"/>
</dbReference>
<dbReference type="Proteomes" id="UP000069205">
    <property type="component" value="Chromosome"/>
</dbReference>
<organism evidence="9 10">
    <name type="scientific">Nitrospira moscoviensis</name>
    <dbReference type="NCBI Taxonomy" id="42253"/>
    <lineage>
        <taxon>Bacteria</taxon>
        <taxon>Pseudomonadati</taxon>
        <taxon>Nitrospirota</taxon>
        <taxon>Nitrospiria</taxon>
        <taxon>Nitrospirales</taxon>
        <taxon>Nitrospiraceae</taxon>
        <taxon>Nitrospira</taxon>
    </lineage>
</organism>
<dbReference type="GO" id="GO:0048039">
    <property type="term" value="F:ubiquinone binding"/>
    <property type="evidence" value="ECO:0007669"/>
    <property type="project" value="TreeGrafter"/>
</dbReference>
<feature type="transmembrane region" description="Helical" evidence="7">
    <location>
        <begin position="84"/>
        <end position="112"/>
    </location>
</feature>
<evidence type="ECO:0000259" key="8">
    <source>
        <dbReference type="Pfam" id="PF00361"/>
    </source>
</evidence>
<evidence type="ECO:0000256" key="2">
    <source>
        <dbReference type="ARBA" id="ARBA00009025"/>
    </source>
</evidence>
<feature type="transmembrane region" description="Helical" evidence="7">
    <location>
        <begin position="124"/>
        <end position="150"/>
    </location>
</feature>
<feature type="transmembrane region" description="Helical" evidence="7">
    <location>
        <begin position="40"/>
        <end position="64"/>
    </location>
</feature>
<keyword evidence="3 6" id="KW-0812">Transmembrane</keyword>
<comment type="similarity">
    <text evidence="2">Belongs to the complex I subunit 4 family.</text>
</comment>